<gene>
    <name evidence="1" type="ORF">BCR38DRAFT_139657</name>
</gene>
<sequence length="200" mass="22707">MHAADRSHHTSTRPLQQRLVMSRLAQPPRHLDLLDRSVWLLGILCLRGTTPSSFEPGDWFARSSRFSLHDLSWMHHAFPSFKVVLNPYRYSSQDRCSVVRHHLHQRLTPGRILSTKKYVCCRLRTSLFGWSFLPASAISYSHDLSELKGQRSARGLCEGGILDHVLFHVLFHVLNAKLAGCGRHGPFFRGLGPAVLTSTF</sequence>
<dbReference type="AlphaFoldDB" id="A0A1Y2EB88"/>
<protein>
    <submittedName>
        <fullName evidence="1">Uncharacterized protein</fullName>
    </submittedName>
</protein>
<dbReference type="InParanoid" id="A0A1Y2EB88"/>
<dbReference type="GeneID" id="63769839"/>
<proteinExistence type="predicted"/>
<organism evidence="1 2">
    <name type="scientific">Pseudomassariella vexata</name>
    <dbReference type="NCBI Taxonomy" id="1141098"/>
    <lineage>
        <taxon>Eukaryota</taxon>
        <taxon>Fungi</taxon>
        <taxon>Dikarya</taxon>
        <taxon>Ascomycota</taxon>
        <taxon>Pezizomycotina</taxon>
        <taxon>Sordariomycetes</taxon>
        <taxon>Xylariomycetidae</taxon>
        <taxon>Amphisphaeriales</taxon>
        <taxon>Pseudomassariaceae</taxon>
        <taxon>Pseudomassariella</taxon>
    </lineage>
</organism>
<comment type="caution">
    <text evidence="1">The sequence shown here is derived from an EMBL/GenBank/DDBJ whole genome shotgun (WGS) entry which is preliminary data.</text>
</comment>
<evidence type="ECO:0000313" key="1">
    <source>
        <dbReference type="EMBL" id="ORY68822.1"/>
    </source>
</evidence>
<dbReference type="EMBL" id="MCFJ01000003">
    <property type="protein sequence ID" value="ORY68822.1"/>
    <property type="molecule type" value="Genomic_DNA"/>
</dbReference>
<dbReference type="RefSeq" id="XP_040719109.1">
    <property type="nucleotide sequence ID" value="XM_040853627.1"/>
</dbReference>
<name>A0A1Y2EB88_9PEZI</name>
<evidence type="ECO:0000313" key="2">
    <source>
        <dbReference type="Proteomes" id="UP000193689"/>
    </source>
</evidence>
<dbReference type="Proteomes" id="UP000193689">
    <property type="component" value="Unassembled WGS sequence"/>
</dbReference>
<keyword evidence="2" id="KW-1185">Reference proteome</keyword>
<reference evidence="1 2" key="1">
    <citation type="submission" date="2016-07" db="EMBL/GenBank/DDBJ databases">
        <title>Pervasive Adenine N6-methylation of Active Genes in Fungi.</title>
        <authorList>
            <consortium name="DOE Joint Genome Institute"/>
            <person name="Mondo S.J."/>
            <person name="Dannebaum R.O."/>
            <person name="Kuo R.C."/>
            <person name="Labutti K."/>
            <person name="Haridas S."/>
            <person name="Kuo A."/>
            <person name="Salamov A."/>
            <person name="Ahrendt S.R."/>
            <person name="Lipzen A."/>
            <person name="Sullivan W."/>
            <person name="Andreopoulos W.B."/>
            <person name="Clum A."/>
            <person name="Lindquist E."/>
            <person name="Daum C."/>
            <person name="Ramamoorthy G.K."/>
            <person name="Gryganskyi A."/>
            <person name="Culley D."/>
            <person name="Magnuson J.K."/>
            <person name="James T.Y."/>
            <person name="O'Malley M.A."/>
            <person name="Stajich J.E."/>
            <person name="Spatafora J.W."/>
            <person name="Visel A."/>
            <person name="Grigoriev I.V."/>
        </authorList>
    </citation>
    <scope>NUCLEOTIDE SEQUENCE [LARGE SCALE GENOMIC DNA]</scope>
    <source>
        <strain evidence="1 2">CBS 129021</strain>
    </source>
</reference>
<accession>A0A1Y2EB88</accession>